<evidence type="ECO:0000313" key="16">
    <source>
        <dbReference type="EMBL" id="XDS48848.1"/>
    </source>
</evidence>
<dbReference type="KEGG" id="bfk:QN062_06625"/>
<keyword evidence="11" id="KW-0739">Sodium transport</keyword>
<feature type="transmembrane region" description="Helical" evidence="14">
    <location>
        <begin position="43"/>
        <end position="64"/>
    </location>
</feature>
<feature type="transmembrane region" description="Helical" evidence="14">
    <location>
        <begin position="446"/>
        <end position="467"/>
    </location>
</feature>
<dbReference type="Pfam" id="PF00474">
    <property type="entry name" value="SSF"/>
    <property type="match status" value="1"/>
</dbReference>
<comment type="similarity">
    <text evidence="2 13">Belongs to the sodium:solute symporter (SSF) (TC 2.A.21) family.</text>
</comment>
<dbReference type="InterPro" id="IPR038377">
    <property type="entry name" value="Na/Glc_symporter_sf"/>
</dbReference>
<keyword evidence="6" id="KW-0769">Symport</keyword>
<dbReference type="PANTHER" id="PTHR48086:SF3">
    <property type="entry name" value="SODIUM_PROLINE SYMPORTER"/>
    <property type="match status" value="1"/>
</dbReference>
<proteinExistence type="inferred from homology"/>
<gene>
    <name evidence="17" type="ORF">QN062_06625</name>
    <name evidence="16" type="ORF">QN216_00820</name>
    <name evidence="15" type="ORF">QN217_09625</name>
</gene>
<evidence type="ECO:0000256" key="2">
    <source>
        <dbReference type="ARBA" id="ARBA00006434"/>
    </source>
</evidence>
<keyword evidence="5 14" id="KW-0812">Transmembrane</keyword>
<dbReference type="RefSeq" id="WP_369341046.1">
    <property type="nucleotide sequence ID" value="NZ_CP129675.1"/>
</dbReference>
<dbReference type="EMBL" id="CP129683">
    <property type="protein sequence ID" value="XDS50074.1"/>
    <property type="molecule type" value="Genomic_DNA"/>
</dbReference>
<evidence type="ECO:0000256" key="14">
    <source>
        <dbReference type="SAM" id="Phobius"/>
    </source>
</evidence>
<feature type="transmembrane region" description="Helical" evidence="14">
    <location>
        <begin position="316"/>
        <end position="335"/>
    </location>
</feature>
<dbReference type="Gene3D" id="1.20.1730.10">
    <property type="entry name" value="Sodium/glucose cotransporter"/>
    <property type="match status" value="1"/>
</dbReference>
<feature type="transmembrane region" description="Helical" evidence="14">
    <location>
        <begin position="236"/>
        <end position="260"/>
    </location>
</feature>
<dbReference type="AlphaFoldDB" id="A0AB39UI28"/>
<evidence type="ECO:0000256" key="13">
    <source>
        <dbReference type="RuleBase" id="RU362091"/>
    </source>
</evidence>
<feature type="transmembrane region" description="Helical" evidence="14">
    <location>
        <begin position="421"/>
        <end position="440"/>
    </location>
</feature>
<accession>A0AB39UI28</accession>
<feature type="transmembrane region" description="Helical" evidence="14">
    <location>
        <begin position="6"/>
        <end position="23"/>
    </location>
</feature>
<dbReference type="InterPro" id="IPR050277">
    <property type="entry name" value="Sodium:Solute_Symporter"/>
</dbReference>
<dbReference type="GO" id="GO:0005886">
    <property type="term" value="C:plasma membrane"/>
    <property type="evidence" value="ECO:0007669"/>
    <property type="project" value="UniProtKB-SubCell"/>
</dbReference>
<dbReference type="PROSITE" id="PS50283">
    <property type="entry name" value="NA_SOLUT_SYMP_3"/>
    <property type="match status" value="1"/>
</dbReference>
<keyword evidence="10 14" id="KW-0472">Membrane</keyword>
<dbReference type="GO" id="GO:0015293">
    <property type="term" value="F:symporter activity"/>
    <property type="evidence" value="ECO:0007669"/>
    <property type="project" value="UniProtKB-KW"/>
</dbReference>
<reference evidence="16" key="1">
    <citation type="submission" date="2023-07" db="EMBL/GenBank/DDBJ databases">
        <title>Bifidobacterium aquikefiriaerophilum sp. nov. and Bifidobacterium eccum sp. nov., isolated from water kefir.</title>
        <authorList>
            <person name="Breselge S."/>
            <person name="Bellassi P."/>
            <person name="Barcenilla C."/>
            <person name="Alvarez-Ordonez A."/>
            <person name="Morelli L."/>
            <person name="Cotter P.D."/>
        </authorList>
    </citation>
    <scope>NUCLEOTIDE SEQUENCE</scope>
    <source>
        <strain evidence="17">WK012_4_13</strain>
        <strain evidence="16">WK013_4_14</strain>
        <strain evidence="15">WK048_4_13</strain>
    </source>
</reference>
<feature type="transmembrane region" description="Helical" evidence="14">
    <location>
        <begin position="117"/>
        <end position="141"/>
    </location>
</feature>
<keyword evidence="8" id="KW-0915">Sodium</keyword>
<comment type="catalytic activity">
    <reaction evidence="12">
        <text>L-proline(in) + Na(+)(in) = L-proline(out) + Na(+)(out)</text>
        <dbReference type="Rhea" id="RHEA:28967"/>
        <dbReference type="ChEBI" id="CHEBI:29101"/>
        <dbReference type="ChEBI" id="CHEBI:60039"/>
    </reaction>
</comment>
<dbReference type="EMBL" id="CP129675">
    <property type="protein sequence ID" value="XDS46372.1"/>
    <property type="molecule type" value="Genomic_DNA"/>
</dbReference>
<evidence type="ECO:0000256" key="11">
    <source>
        <dbReference type="ARBA" id="ARBA00023201"/>
    </source>
</evidence>
<name>A0AB39UI28_9BIFI</name>
<feature type="transmembrane region" description="Helical" evidence="14">
    <location>
        <begin position="153"/>
        <end position="174"/>
    </location>
</feature>
<sequence>MVIMFSMIALFFAAVIAILYVTLKKTRSFDDYAVASRSFGPWYVAMCYVNSWWPGTVFISFAGLSVTSGVFGFYGLAYSTLGLAFMYFMATRAWRWGKHYGLVTQPDLLKLRYNSKAVGIITSIIGAVAIFPWTVLGMQALATVFHIASEGSWALPVCLVVGLLVVLIRQIWTVQMGMRGLVYTDMFQGIFAYVIAAIVCIWLLVAPSSPANWGDLSHLAGNLIKVPGDGDGYGSLYLFCQVFTGVVGALCWPMSFVRIYTANNIRSVKKSTNYAIIISGVFYALLTLVMIAAAHIPNVAKNPQAGWTTLLQDYGGTWLIGLGLVMIFAGSIGHIDGSVQAAGTQIANDIVDSRKNMSDHQKTVFSKICMIVFVFAAAIAAYFTNGMPRLQLLAQMSYQGIIQISVPLFLGVFFKFGNKFGAIAGMVSGFVLAAALTIAFPDDIPALGSLTSGVVGLVVNLVLYVVVSMATKTGKGEAERVNELFLVASASTPVSDRSTGAVEEPVSLVAMEGSETAAAPSA</sequence>
<feature type="transmembrane region" description="Helical" evidence="14">
    <location>
        <begin position="364"/>
        <end position="384"/>
    </location>
</feature>
<feature type="transmembrane region" description="Helical" evidence="14">
    <location>
        <begin position="272"/>
        <end position="296"/>
    </location>
</feature>
<keyword evidence="4" id="KW-1003">Cell membrane</keyword>
<feature type="transmembrane region" description="Helical" evidence="14">
    <location>
        <begin position="70"/>
        <end position="90"/>
    </location>
</feature>
<dbReference type="PANTHER" id="PTHR48086">
    <property type="entry name" value="SODIUM/PROLINE SYMPORTER-RELATED"/>
    <property type="match status" value="1"/>
</dbReference>
<comment type="subcellular location">
    <subcellularLocation>
        <location evidence="1">Cell membrane</location>
        <topology evidence="1">Multi-pass membrane protein</topology>
    </subcellularLocation>
</comment>
<keyword evidence="3" id="KW-0813">Transport</keyword>
<evidence type="ECO:0000256" key="8">
    <source>
        <dbReference type="ARBA" id="ARBA00023053"/>
    </source>
</evidence>
<organism evidence="16">
    <name type="scientific">Bifidobacterium fermentum</name>
    <dbReference type="NCBI Taxonomy" id="3059035"/>
    <lineage>
        <taxon>Bacteria</taxon>
        <taxon>Bacillati</taxon>
        <taxon>Actinomycetota</taxon>
        <taxon>Actinomycetes</taxon>
        <taxon>Bifidobacteriales</taxon>
        <taxon>Bifidobacteriaceae</taxon>
        <taxon>Bifidobacterium</taxon>
    </lineage>
</organism>
<keyword evidence="7 14" id="KW-1133">Transmembrane helix</keyword>
<evidence type="ECO:0000313" key="17">
    <source>
        <dbReference type="EMBL" id="XDS50074.1"/>
    </source>
</evidence>
<evidence type="ECO:0000256" key="10">
    <source>
        <dbReference type="ARBA" id="ARBA00023136"/>
    </source>
</evidence>
<dbReference type="EMBL" id="CP129682">
    <property type="protein sequence ID" value="XDS48848.1"/>
    <property type="molecule type" value="Genomic_DNA"/>
</dbReference>
<dbReference type="InterPro" id="IPR001734">
    <property type="entry name" value="Na/solute_symporter"/>
</dbReference>
<evidence type="ECO:0000256" key="7">
    <source>
        <dbReference type="ARBA" id="ARBA00022989"/>
    </source>
</evidence>
<evidence type="ECO:0000256" key="9">
    <source>
        <dbReference type="ARBA" id="ARBA00023065"/>
    </source>
</evidence>
<feature type="transmembrane region" description="Helical" evidence="14">
    <location>
        <begin position="396"/>
        <end position="414"/>
    </location>
</feature>
<evidence type="ECO:0000313" key="15">
    <source>
        <dbReference type="EMBL" id="XDS46372.1"/>
    </source>
</evidence>
<keyword evidence="9" id="KW-0406">Ion transport</keyword>
<evidence type="ECO:0000256" key="1">
    <source>
        <dbReference type="ARBA" id="ARBA00004651"/>
    </source>
</evidence>
<evidence type="ECO:0000256" key="12">
    <source>
        <dbReference type="ARBA" id="ARBA00033708"/>
    </source>
</evidence>
<dbReference type="CDD" id="cd10322">
    <property type="entry name" value="SLC5sbd"/>
    <property type="match status" value="1"/>
</dbReference>
<evidence type="ECO:0000256" key="6">
    <source>
        <dbReference type="ARBA" id="ARBA00022847"/>
    </source>
</evidence>
<dbReference type="GO" id="GO:0006814">
    <property type="term" value="P:sodium ion transport"/>
    <property type="evidence" value="ECO:0007669"/>
    <property type="project" value="UniProtKB-KW"/>
</dbReference>
<feature type="transmembrane region" description="Helical" evidence="14">
    <location>
        <begin position="186"/>
        <end position="205"/>
    </location>
</feature>
<evidence type="ECO:0000256" key="5">
    <source>
        <dbReference type="ARBA" id="ARBA00022692"/>
    </source>
</evidence>
<evidence type="ECO:0000256" key="4">
    <source>
        <dbReference type="ARBA" id="ARBA00022475"/>
    </source>
</evidence>
<evidence type="ECO:0000256" key="3">
    <source>
        <dbReference type="ARBA" id="ARBA00022448"/>
    </source>
</evidence>
<protein>
    <submittedName>
        <fullName evidence="16">Sodium:solute symporter family protein</fullName>
    </submittedName>
</protein>